<evidence type="ECO:0000313" key="5">
    <source>
        <dbReference type="EMBL" id="GGT89273.1"/>
    </source>
</evidence>
<reference evidence="5" key="4">
    <citation type="submission" date="2020-09" db="EMBL/GenBank/DDBJ databases">
        <authorList>
            <person name="Sun Q."/>
            <person name="Ohkuma M."/>
        </authorList>
    </citation>
    <scope>NUCLEOTIDE SEQUENCE</scope>
    <source>
        <strain evidence="5">JCM 31740</strain>
    </source>
</reference>
<dbReference type="RefSeq" id="WP_126450429.1">
    <property type="nucleotide sequence ID" value="NZ_AP018553.1"/>
</dbReference>
<evidence type="ECO:0000259" key="2">
    <source>
        <dbReference type="Pfam" id="PF01408"/>
    </source>
</evidence>
<dbReference type="GO" id="GO:0016491">
    <property type="term" value="F:oxidoreductase activity"/>
    <property type="evidence" value="ECO:0007669"/>
    <property type="project" value="UniProtKB-KW"/>
</dbReference>
<feature type="domain" description="GFO/IDH/MocA-like oxidoreductase" evidence="3">
    <location>
        <begin position="131"/>
        <end position="252"/>
    </location>
</feature>
<dbReference type="SUPFAM" id="SSF55347">
    <property type="entry name" value="Glyceraldehyde-3-phosphate dehydrogenase-like, C-terminal domain"/>
    <property type="match status" value="1"/>
</dbReference>
<keyword evidence="1" id="KW-0560">Oxidoreductase</keyword>
<dbReference type="Pfam" id="PF22725">
    <property type="entry name" value="GFO_IDH_MocA_C3"/>
    <property type="match status" value="1"/>
</dbReference>
<name>A0A348B548_9CREN</name>
<dbReference type="InterPro" id="IPR055170">
    <property type="entry name" value="GFO_IDH_MocA-like_dom"/>
</dbReference>
<reference evidence="5" key="1">
    <citation type="journal article" date="2014" name="Int. J. Syst. Evol. Microbiol.">
        <title>Complete genome sequence of Corynebacterium casei LMG S-19264T (=DSM 44701T), isolated from a smear-ripened cheese.</title>
        <authorList>
            <consortium name="US DOE Joint Genome Institute (JGI-PGF)"/>
            <person name="Walter F."/>
            <person name="Albersmeier A."/>
            <person name="Kalinowski J."/>
            <person name="Ruckert C."/>
        </authorList>
    </citation>
    <scope>NUCLEOTIDE SEQUENCE</scope>
    <source>
        <strain evidence="5">JCM 31740</strain>
    </source>
</reference>
<dbReference type="OrthoDB" id="25239at2157"/>
<dbReference type="Proteomes" id="UP000616143">
    <property type="component" value="Unassembled WGS sequence"/>
</dbReference>
<dbReference type="InterPro" id="IPR000683">
    <property type="entry name" value="Gfo/Idh/MocA-like_OxRdtase_N"/>
</dbReference>
<evidence type="ECO:0000313" key="6">
    <source>
        <dbReference type="Proteomes" id="UP000276741"/>
    </source>
</evidence>
<protein>
    <submittedName>
        <fullName evidence="4">Dehydrogenase</fullName>
    </submittedName>
</protein>
<dbReference type="AlphaFoldDB" id="A0A348B548"/>
<evidence type="ECO:0000313" key="4">
    <source>
        <dbReference type="EMBL" id="BBD73300.1"/>
    </source>
</evidence>
<dbReference type="InterPro" id="IPR050463">
    <property type="entry name" value="Gfo/Idh/MocA_oxidrdct_glycsds"/>
</dbReference>
<dbReference type="Gene3D" id="3.40.50.720">
    <property type="entry name" value="NAD(P)-binding Rossmann-like Domain"/>
    <property type="match status" value="1"/>
</dbReference>
<dbReference type="KEGG" id="sacd:HS1genome_1689"/>
<dbReference type="GO" id="GO:0000166">
    <property type="term" value="F:nucleotide binding"/>
    <property type="evidence" value="ECO:0007669"/>
    <property type="project" value="InterPro"/>
</dbReference>
<dbReference type="GeneID" id="38667178"/>
<dbReference type="InterPro" id="IPR036291">
    <property type="entry name" value="NAD(P)-bd_dom_sf"/>
</dbReference>
<evidence type="ECO:0000259" key="3">
    <source>
        <dbReference type="Pfam" id="PF22725"/>
    </source>
</evidence>
<reference evidence="6" key="2">
    <citation type="submission" date="2018-04" db="EMBL/GenBank/DDBJ databases">
        <title>Complete genome sequence of Sulfodiicoccus acidiphilus strain HS-1.</title>
        <authorList>
            <person name="Sakai H.D."/>
            <person name="Kurosawa N."/>
        </authorList>
    </citation>
    <scope>NUCLEOTIDE SEQUENCE [LARGE SCALE GENOMIC DNA]</scope>
    <source>
        <strain evidence="6">HS-1</strain>
    </source>
</reference>
<proteinExistence type="predicted"/>
<sequence length="333" mass="36794">MIRIGIIGCGGIANAHVLAYLQHSERVKIQALADVYVDAAEGLRRRFKLEAQVHHSYEELLKREDVDAVDIMLPHHLHWKAVMDAIMAGKHVLVEKPMCVTPAEADAVVDAVKAAKTKLLVGHNQVFSPAVREAKRMIEEGYVGKLFSVRTQDCFKGRIGGWRLSKEKIGGGELIDTGYHPMYLLSYLSASKVSSVYAVTGKFFNLEMEGEDTAMVLVNFADGSLGSVNTSWAYELPPGDKRFAVAGEKGLLYGDLLVLGYKVPGMGEARREWPTVRDPYTDTFIYEISHFLDVVEGRSEPIQGPEEGRSVVRLVTAAYRSVAEKRAVGLDEV</sequence>
<dbReference type="EMBL" id="BMQS01000003">
    <property type="protein sequence ID" value="GGT89273.1"/>
    <property type="molecule type" value="Genomic_DNA"/>
</dbReference>
<dbReference type="SUPFAM" id="SSF51735">
    <property type="entry name" value="NAD(P)-binding Rossmann-fold domains"/>
    <property type="match status" value="1"/>
</dbReference>
<dbReference type="Proteomes" id="UP000276741">
    <property type="component" value="Chromosome"/>
</dbReference>
<dbReference type="Pfam" id="PF01408">
    <property type="entry name" value="GFO_IDH_MocA"/>
    <property type="match status" value="1"/>
</dbReference>
<dbReference type="Gene3D" id="3.30.360.10">
    <property type="entry name" value="Dihydrodipicolinate Reductase, domain 2"/>
    <property type="match status" value="1"/>
</dbReference>
<feature type="domain" description="Gfo/Idh/MocA-like oxidoreductase N-terminal" evidence="2">
    <location>
        <begin position="2"/>
        <end position="123"/>
    </location>
</feature>
<accession>A0A348B548</accession>
<reference evidence="4" key="3">
    <citation type="journal article" date="2019" name="BMC Res. Notes">
        <title>Complete genome sequence of the Sulfodiicoccus acidiphilus strain HS-1T, the first crenarchaeon that lacks polB3, isolated from an acidic hot spring in Ohwaku-dani, Hakone, Japan.</title>
        <authorList>
            <person name="Sakai H.D."/>
            <person name="Kurosawa N."/>
        </authorList>
    </citation>
    <scope>NUCLEOTIDE SEQUENCE</scope>
    <source>
        <strain evidence="4">HS-1</strain>
    </source>
</reference>
<gene>
    <name evidence="5" type="ORF">GCM10007116_03900</name>
    <name evidence="4" type="ORF">HS1genome_1689</name>
</gene>
<dbReference type="PANTHER" id="PTHR43818:SF11">
    <property type="entry name" value="BCDNA.GH03377"/>
    <property type="match status" value="1"/>
</dbReference>
<dbReference type="EMBL" id="AP018553">
    <property type="protein sequence ID" value="BBD73300.1"/>
    <property type="molecule type" value="Genomic_DNA"/>
</dbReference>
<organism evidence="4 6">
    <name type="scientific">Sulfodiicoccus acidiphilus</name>
    <dbReference type="NCBI Taxonomy" id="1670455"/>
    <lineage>
        <taxon>Archaea</taxon>
        <taxon>Thermoproteota</taxon>
        <taxon>Thermoprotei</taxon>
        <taxon>Sulfolobales</taxon>
        <taxon>Sulfolobaceae</taxon>
        <taxon>Sulfodiicoccus</taxon>
    </lineage>
</organism>
<keyword evidence="6" id="KW-1185">Reference proteome</keyword>
<dbReference type="PANTHER" id="PTHR43818">
    <property type="entry name" value="BCDNA.GH03377"/>
    <property type="match status" value="1"/>
</dbReference>
<evidence type="ECO:0000256" key="1">
    <source>
        <dbReference type="ARBA" id="ARBA00023002"/>
    </source>
</evidence>